<reference evidence="1 2" key="1">
    <citation type="submission" date="2018-09" db="EMBL/GenBank/DDBJ databases">
        <title>Complete genome sequence of Euzebya sp. DY32-46 isolated from seawater of Pacific Ocean.</title>
        <authorList>
            <person name="Xu L."/>
            <person name="Wu Y.-H."/>
            <person name="Xu X.-W."/>
        </authorList>
    </citation>
    <scope>NUCLEOTIDE SEQUENCE [LARGE SCALE GENOMIC DNA]</scope>
    <source>
        <strain evidence="1 2">DY32-46</strain>
        <plasmid evidence="2">pedy32-46i</plasmid>
    </source>
</reference>
<proteinExistence type="predicted"/>
<geneLocation type="plasmid" evidence="2">
    <name>pedy32-46i</name>
</geneLocation>
<dbReference type="AlphaFoldDB" id="A0A346Y5U2"/>
<evidence type="ECO:0000313" key="2">
    <source>
        <dbReference type="Proteomes" id="UP000264006"/>
    </source>
</evidence>
<protein>
    <submittedName>
        <fullName evidence="1">Uncharacterized protein</fullName>
    </submittedName>
</protein>
<dbReference type="RefSeq" id="WP_114594455.1">
    <property type="nucleotide sequence ID" value="NZ_CP031166.1"/>
</dbReference>
<sequence length="84" mass="8824">MPQQERINDWVASLDERQFAEAVTLFAPPTTPTAATTAQALRTALGDLLAALDALPPGRLTGPELIAVATARTRALLNDKDAAA</sequence>
<keyword evidence="1" id="KW-0614">Plasmid</keyword>
<name>A0A346Y5U2_9ACTN</name>
<accession>A0A346Y5U2</accession>
<keyword evidence="2" id="KW-1185">Reference proteome</keyword>
<dbReference type="Proteomes" id="UP000264006">
    <property type="component" value="Plasmid pEDY32-46I"/>
</dbReference>
<dbReference type="KEGG" id="euz:DVS28_b0069"/>
<dbReference type="EMBL" id="CP031166">
    <property type="protein sequence ID" value="AXV09839.1"/>
    <property type="molecule type" value="Genomic_DNA"/>
</dbReference>
<gene>
    <name evidence="1" type="ORF">DVS28_b0069</name>
</gene>
<evidence type="ECO:0000313" key="1">
    <source>
        <dbReference type="EMBL" id="AXV09839.1"/>
    </source>
</evidence>
<organism evidence="1 2">
    <name type="scientific">Euzebya pacifica</name>
    <dbReference type="NCBI Taxonomy" id="1608957"/>
    <lineage>
        <taxon>Bacteria</taxon>
        <taxon>Bacillati</taxon>
        <taxon>Actinomycetota</taxon>
        <taxon>Nitriliruptoria</taxon>
        <taxon>Euzebyales</taxon>
    </lineage>
</organism>